<sequence length="231" mass="24387">MTGRTTPHRSEIRPDLVVAQAAAWVHVTSPGSCWSGVERAAISQVALAALDDPDPLPPWVTPSSAGRPLPGDGVIPAVVADAVYRIARHASTLTEDWYRGVLDAGVDPVAYVEIVGVVVAVAAVDGFFRALGAPRPPLPAPVDGPPHGVHPPVEPATLNWVVVAAPADRAAAVVQGLSAVPEEFANLERLAAAQYIPMFEMDDQAWNRGTLSRPDMELVAARLSAARECFY</sequence>
<evidence type="ECO:0000313" key="1">
    <source>
        <dbReference type="EMBL" id="CAB4542594.1"/>
    </source>
</evidence>
<dbReference type="InterPro" id="IPR029032">
    <property type="entry name" value="AhpD-like"/>
</dbReference>
<gene>
    <name evidence="1" type="ORF">UFOPK1493_00415</name>
</gene>
<dbReference type="SUPFAM" id="SSF69118">
    <property type="entry name" value="AhpD-like"/>
    <property type="match status" value="1"/>
</dbReference>
<dbReference type="EMBL" id="CAEZSR010000008">
    <property type="protein sequence ID" value="CAB4542594.1"/>
    <property type="molecule type" value="Genomic_DNA"/>
</dbReference>
<dbReference type="AlphaFoldDB" id="A0A6J6BV22"/>
<name>A0A6J6BV22_9ZZZZ</name>
<organism evidence="1">
    <name type="scientific">freshwater metagenome</name>
    <dbReference type="NCBI Taxonomy" id="449393"/>
    <lineage>
        <taxon>unclassified sequences</taxon>
        <taxon>metagenomes</taxon>
        <taxon>ecological metagenomes</taxon>
    </lineage>
</organism>
<proteinExistence type="predicted"/>
<reference evidence="1" key="1">
    <citation type="submission" date="2020-05" db="EMBL/GenBank/DDBJ databases">
        <authorList>
            <person name="Chiriac C."/>
            <person name="Salcher M."/>
            <person name="Ghai R."/>
            <person name="Kavagutti S V."/>
        </authorList>
    </citation>
    <scope>NUCLEOTIDE SEQUENCE</scope>
</reference>
<protein>
    <submittedName>
        <fullName evidence="1">Unannotated protein</fullName>
    </submittedName>
</protein>
<accession>A0A6J6BV22</accession>